<name>A0A521EGZ9_9SPHI</name>
<gene>
    <name evidence="8" type="ORF">SAMN06265348_10895</name>
</gene>
<keyword evidence="5" id="KW-0472">Membrane</keyword>
<evidence type="ECO:0000313" key="9">
    <source>
        <dbReference type="Proteomes" id="UP000320300"/>
    </source>
</evidence>
<feature type="domain" description="PKD" evidence="7">
    <location>
        <begin position="1472"/>
        <end position="1555"/>
    </location>
</feature>
<dbReference type="InterPro" id="IPR013783">
    <property type="entry name" value="Ig-like_fold"/>
</dbReference>
<dbReference type="PANTHER" id="PTHR46730:SF1">
    <property type="entry name" value="PLAT DOMAIN-CONTAINING PROTEIN"/>
    <property type="match status" value="1"/>
</dbReference>
<evidence type="ECO:0000256" key="4">
    <source>
        <dbReference type="ARBA" id="ARBA00022989"/>
    </source>
</evidence>
<keyword evidence="2" id="KW-0812">Transmembrane</keyword>
<dbReference type="GO" id="GO:0005261">
    <property type="term" value="F:monoatomic cation channel activity"/>
    <property type="evidence" value="ECO:0007669"/>
    <property type="project" value="TreeGrafter"/>
</dbReference>
<evidence type="ECO:0000256" key="1">
    <source>
        <dbReference type="ARBA" id="ARBA00004141"/>
    </source>
</evidence>
<dbReference type="InterPro" id="IPR022409">
    <property type="entry name" value="PKD/Chitinase_dom"/>
</dbReference>
<dbReference type="Proteomes" id="UP000320300">
    <property type="component" value="Unassembled WGS sequence"/>
</dbReference>
<dbReference type="PROSITE" id="PS50093">
    <property type="entry name" value="PKD"/>
    <property type="match status" value="4"/>
</dbReference>
<dbReference type="Pfam" id="PF19406">
    <property type="entry name" value="PKD_5"/>
    <property type="match status" value="2"/>
</dbReference>
<organism evidence="8 9">
    <name type="scientific">Pedobacter westerhofensis</name>
    <dbReference type="NCBI Taxonomy" id="425512"/>
    <lineage>
        <taxon>Bacteria</taxon>
        <taxon>Pseudomonadati</taxon>
        <taxon>Bacteroidota</taxon>
        <taxon>Sphingobacteriia</taxon>
        <taxon>Sphingobacteriales</taxon>
        <taxon>Sphingobacteriaceae</taxon>
        <taxon>Pedobacter</taxon>
    </lineage>
</organism>
<dbReference type="Pfam" id="PF00801">
    <property type="entry name" value="PKD"/>
    <property type="match status" value="2"/>
</dbReference>
<keyword evidence="9" id="KW-1185">Reference proteome</keyword>
<keyword evidence="4" id="KW-1133">Transmembrane helix</keyword>
<keyword evidence="6" id="KW-0732">Signal</keyword>
<protein>
    <submittedName>
        <fullName evidence="8">PKD repeat-containing protein</fullName>
    </submittedName>
</protein>
<evidence type="ECO:0000256" key="2">
    <source>
        <dbReference type="ARBA" id="ARBA00022692"/>
    </source>
</evidence>
<dbReference type="CDD" id="cd00146">
    <property type="entry name" value="PKD"/>
    <property type="match status" value="3"/>
</dbReference>
<accession>A0A521EGZ9</accession>
<dbReference type="InterPro" id="IPR000601">
    <property type="entry name" value="PKD_dom"/>
</dbReference>
<keyword evidence="3" id="KW-0677">Repeat</keyword>
<dbReference type="Pfam" id="PF18911">
    <property type="entry name" value="PKD_4"/>
    <property type="match status" value="2"/>
</dbReference>
<dbReference type="EMBL" id="FXTN01000008">
    <property type="protein sequence ID" value="SMO83186.1"/>
    <property type="molecule type" value="Genomic_DNA"/>
</dbReference>
<evidence type="ECO:0000259" key="7">
    <source>
        <dbReference type="PROSITE" id="PS50093"/>
    </source>
</evidence>
<dbReference type="SMART" id="SM00089">
    <property type="entry name" value="PKD"/>
    <property type="match status" value="7"/>
</dbReference>
<dbReference type="InterPro" id="IPR035986">
    <property type="entry name" value="PKD_dom_sf"/>
</dbReference>
<dbReference type="SUPFAM" id="SSF49299">
    <property type="entry name" value="PKD domain"/>
    <property type="match status" value="6"/>
</dbReference>
<dbReference type="GO" id="GO:0005886">
    <property type="term" value="C:plasma membrane"/>
    <property type="evidence" value="ECO:0007669"/>
    <property type="project" value="TreeGrafter"/>
</dbReference>
<sequence length="2002" mass="210103">MRKILHALGTLILVLIFSQSKGQVTIGTVDPGPYGIGSNITIPLNFAGNQSDLPIGTVFELYLSDATGTFIGNGTLLGSFSGFYTPAVNGAIPTNVTTAGTNYKLRIRISNPANNPATTFLDVATPITILAQTTPAVTLTPNSASNALGGDNIGFCTSDAGPNKSIILRDNLPATSVVEVTVRNLVTNATTVYPEIVVSGSNGYNITGLAIGYYSVTAVATTITAGITTKSSKTYILHNTILGLGISDSGVSVGCINGAGGGASVSYGITSTAGNYPGTIYRINWGDGSTGELTYAQIMASSGSVFHTYTETSCGKGGSPDGSNNNSFQATITAVSTVCATTKPITVYAQVLVNPIAKISGSTIGCTNVAMTFNNSSTGGTRSDCTGQMDYTWFVDSDPTPVLSTNTTEPLVWTFTTAGPHTVRLVASNGSSACTPSEDIYNVCVQIPPVPAFTLSETTTCLSSAVTANSSATVLNNTCGTPPTYTWTVTPAAGVTFTQGSASPEFRFPAIGSYTIALSIQTGFCSETTLPQTVIVNSTPEINISGPKNLCAQGNYTFSPTGGVTQTTFTGTTVATEASNLGTYTWSVTGGTANFVGTDGPNTKYPTINFTQYTTYTVSVTHTNNCGTVTASQLITFSEAPVPSIVAPAQICYGQPINVQGTITNSTANTTYTWSSTGGGTFTPANSLNPTFTPSASEIAAGTTSIKLFVNTGITGNCAQVEANTPIIDVRPRNLGTSATTKTICTGTSTNYTPNSEIFGSTFTWTATNADGNAQPGSFNSGSGTQINDNIINTNATANAVVIYTITPVSNGCLADPFTLTVTVNPLPVLTVTGPTAPICSNDQAGISLTSNLDPNTRYTWQSTVTGGTITGNFGQNDPLPTTTISNRLVNTGTTQATVTYTIIPYYVTPDNQAGCPGTAQTFVVLVDPATTVAYAGPPESICDRPDYTLRGNPAIVGTGNWTFIPTAGQTGVTITNPSSENAVVSGLTSGQDYTFRWTITGTGACPPTEDDVVITVNIPTVPGATATTNPLVCEAANTGTITLSGQTGTVLNWESSTDNGATWQSITNTATTLTFSNIVASTQYRAVVQNGQCAAATSSITTINVTPATTIANAGADQTLCNETTVQLSALSALKAGESGLWTVSPALPNTVIVSPNSPATQVQNLAPGTTYTFTWTITGPSPCGPTRDDVTITDLLPLTNTISSTSTEVCYNQIITITGDTPTGGNGSYTYKWEVSTDGNNWNTLAGQTGKDLSYQLQATSFFRRTVNSSACSLVSNIIRIIAQPPISNNTISADQTICTGALPVALTGTVPTGSDGNFNYQWQISTNGTTWADINTAVFPAYAPPVLTATTFYRRVVSTITCNGDLRSISNVVTITVKPNAKAEFTYTTDKACSPFVIDANNVKAVAYPDRNATYTWYANNVQIGTGITFPGYTITTSNAVVTIKLVTAPSTGCQPDEMSHDFSTVQAVTPAFTQSTADGCGPLVVNFVNTSTSLTAATFRWDFGNGVTSSQTMPAAVTYQPDPTGKDITYTVTLTATTVCGSSSITSTVLVKAKPISIFSPSKTVGCSPMTVTFTNSSPGTNNTFYYDFGDGTLLTKTDKLPVSHIFITNVVRDFVVKMIAENECGRDESSYTIRVSPNTVLPELVVNANEQTGCAPLAVNFYNNSRGANLFKYDFGDGSTVITRSAPEVVKHTFTTAGTYTITLTASNGCSDTTTTESVTVLPQPLTAFSADVTLGCPGLAVQFKNTSTDGVSYLWDFGDGTTSNEFQPRHVFTGAQEYYTISLTATNSLGCPATTTMNQYIHVVPPPNALFNVAPSTLISIPNYTFRFEDESTNTPTIWAWDFGDGTNSTLKNPSHTYLDTGKYVVTLRVSNQQGCFTTTFKTVTIVGVPGYLFVPNSFMPGSETPELRTFIAKGSGIKSWRMNIFNKWGQTLWETTLLNEGRPVEGWDGMFNGVLQPQGVYFWKIDVEFVNGTAWKGMTYDSSAPKKTGVIHMIR</sequence>
<feature type="signal peptide" evidence="6">
    <location>
        <begin position="1"/>
        <end position="22"/>
    </location>
</feature>
<feature type="domain" description="PKD" evidence="7">
    <location>
        <begin position="1676"/>
        <end position="1726"/>
    </location>
</feature>
<feature type="domain" description="PKD" evidence="7">
    <location>
        <begin position="1831"/>
        <end position="1892"/>
    </location>
</feature>
<proteinExistence type="predicted"/>
<evidence type="ECO:0000256" key="6">
    <source>
        <dbReference type="SAM" id="SignalP"/>
    </source>
</evidence>
<feature type="chain" id="PRO_5021853960" evidence="6">
    <location>
        <begin position="23"/>
        <end position="2002"/>
    </location>
</feature>
<dbReference type="InterPro" id="IPR045828">
    <property type="entry name" value="PKD_Bacteroidetes"/>
</dbReference>
<dbReference type="OrthoDB" id="7794186at2"/>
<comment type="subcellular location">
    <subcellularLocation>
        <location evidence="1">Membrane</location>
        <topology evidence="1">Multi-pass membrane protein</topology>
    </subcellularLocation>
</comment>
<evidence type="ECO:0000256" key="3">
    <source>
        <dbReference type="ARBA" id="ARBA00022737"/>
    </source>
</evidence>
<dbReference type="PANTHER" id="PTHR46730">
    <property type="entry name" value="POLYCYSTIN-1"/>
    <property type="match status" value="1"/>
</dbReference>
<dbReference type="GO" id="GO:0006816">
    <property type="term" value="P:calcium ion transport"/>
    <property type="evidence" value="ECO:0007669"/>
    <property type="project" value="TreeGrafter"/>
</dbReference>
<feature type="domain" description="PKD" evidence="7">
    <location>
        <begin position="1750"/>
        <end position="1809"/>
    </location>
</feature>
<evidence type="ECO:0000313" key="8">
    <source>
        <dbReference type="EMBL" id="SMO83186.1"/>
    </source>
</evidence>
<dbReference type="Gene3D" id="2.60.40.10">
    <property type="entry name" value="Immunoglobulins"/>
    <property type="match status" value="8"/>
</dbReference>
<dbReference type="RefSeq" id="WP_142529251.1">
    <property type="nucleotide sequence ID" value="NZ_CBCSJO010000008.1"/>
</dbReference>
<evidence type="ECO:0000256" key="5">
    <source>
        <dbReference type="ARBA" id="ARBA00023136"/>
    </source>
</evidence>
<reference evidence="8 9" key="1">
    <citation type="submission" date="2017-05" db="EMBL/GenBank/DDBJ databases">
        <authorList>
            <person name="Varghese N."/>
            <person name="Submissions S."/>
        </authorList>
    </citation>
    <scope>NUCLEOTIDE SEQUENCE [LARGE SCALE GENOMIC DNA]</scope>
    <source>
        <strain evidence="8 9">DSM 19036</strain>
    </source>
</reference>